<evidence type="ECO:0000256" key="3">
    <source>
        <dbReference type="ARBA" id="ARBA00023125"/>
    </source>
</evidence>
<dbReference type="Pfam" id="PF00589">
    <property type="entry name" value="Phage_integrase"/>
    <property type="match status" value="1"/>
</dbReference>
<dbReference type="GO" id="GO:0006310">
    <property type="term" value="P:DNA recombination"/>
    <property type="evidence" value="ECO:0007669"/>
    <property type="project" value="UniProtKB-KW"/>
</dbReference>
<dbReference type="Gene3D" id="1.10.150.130">
    <property type="match status" value="1"/>
</dbReference>
<dbReference type="InterPro" id="IPR002104">
    <property type="entry name" value="Integrase_catalytic"/>
</dbReference>
<evidence type="ECO:0000259" key="6">
    <source>
        <dbReference type="PROSITE" id="PS51898"/>
    </source>
</evidence>
<evidence type="ECO:0000256" key="5">
    <source>
        <dbReference type="PROSITE-ProRule" id="PRU01248"/>
    </source>
</evidence>
<feature type="domain" description="Tyr recombinase" evidence="6">
    <location>
        <begin position="179"/>
        <end position="381"/>
    </location>
</feature>
<sequence>MTGAEEEKGRRAKGEHTVYLDKARGVWVAQADLGFTARGTRLRPKASGKTEDAALRALRKRVREYEAGLVPGWERVTVSQVVEQWLELGRSTVGEKTKEGNENHYLRHIKPALGRRRVKDLRPDDVDRWLLGLAATLATSTLKQVRSVLKRSIDRAVKQGLAERNVVDLCPPPRGRAGRRSKSLTLEQASDVLEKTKQHHMHAYIVLSMLVGVRPEEARALRWDRVHLDPPGDVPPHVEVWRSVRFGNDTKTPKSRRTLAFSGYVGAVLRKHRADQDEARRRAGSRWKEHGLVFPSQVGTMQDAHNVLRMFRDALKLVPGIDPEEWITYELRHSFVSILSHHGMPVEEISRLMGHSGTAVTELVYRHELRPVLQSGAGVMDAVFPMLGEGEAASDDGA</sequence>
<keyword evidence="2" id="KW-0229">DNA integration</keyword>
<gene>
    <name evidence="8" type="ORF">EDD34_4120</name>
</gene>
<evidence type="ECO:0000313" key="9">
    <source>
        <dbReference type="Proteomes" id="UP000280501"/>
    </source>
</evidence>
<dbReference type="OrthoDB" id="1822491at2"/>
<dbReference type="InterPro" id="IPR053876">
    <property type="entry name" value="Phage_int_M"/>
</dbReference>
<evidence type="ECO:0000256" key="2">
    <source>
        <dbReference type="ARBA" id="ARBA00022908"/>
    </source>
</evidence>
<dbReference type="PROSITE" id="PS51898">
    <property type="entry name" value="TYR_RECOMBINASE"/>
    <property type="match status" value="1"/>
</dbReference>
<dbReference type="PANTHER" id="PTHR30629:SF2">
    <property type="entry name" value="PROPHAGE INTEGRASE INTS-RELATED"/>
    <property type="match status" value="1"/>
</dbReference>
<keyword evidence="9" id="KW-1185">Reference proteome</keyword>
<name>A0A3N4YSA6_9MICO</name>
<dbReference type="Proteomes" id="UP000280501">
    <property type="component" value="Unassembled WGS sequence"/>
</dbReference>
<dbReference type="PANTHER" id="PTHR30629">
    <property type="entry name" value="PROPHAGE INTEGRASE"/>
    <property type="match status" value="1"/>
</dbReference>
<dbReference type="InterPro" id="IPR050808">
    <property type="entry name" value="Phage_Integrase"/>
</dbReference>
<dbReference type="InterPro" id="IPR013762">
    <property type="entry name" value="Integrase-like_cat_sf"/>
</dbReference>
<evidence type="ECO:0000259" key="7">
    <source>
        <dbReference type="PROSITE" id="PS51900"/>
    </source>
</evidence>
<dbReference type="Pfam" id="PF22022">
    <property type="entry name" value="Phage_int_M"/>
    <property type="match status" value="1"/>
</dbReference>
<dbReference type="AlphaFoldDB" id="A0A3N4YSA6"/>
<dbReference type="InterPro" id="IPR010998">
    <property type="entry name" value="Integrase_recombinase_N"/>
</dbReference>
<feature type="domain" description="Core-binding (CB)" evidence="7">
    <location>
        <begin position="76"/>
        <end position="157"/>
    </location>
</feature>
<dbReference type="RefSeq" id="WP_123816210.1">
    <property type="nucleotide sequence ID" value="NZ_RKQZ01000001.1"/>
</dbReference>
<evidence type="ECO:0000256" key="1">
    <source>
        <dbReference type="ARBA" id="ARBA00008857"/>
    </source>
</evidence>
<accession>A0A3N4YSA6</accession>
<keyword evidence="3 5" id="KW-0238">DNA-binding</keyword>
<evidence type="ECO:0000256" key="4">
    <source>
        <dbReference type="ARBA" id="ARBA00023172"/>
    </source>
</evidence>
<keyword evidence="4" id="KW-0233">DNA recombination</keyword>
<organism evidence="8 9">
    <name type="scientific">Myceligenerans xiligouense</name>
    <dbReference type="NCBI Taxonomy" id="253184"/>
    <lineage>
        <taxon>Bacteria</taxon>
        <taxon>Bacillati</taxon>
        <taxon>Actinomycetota</taxon>
        <taxon>Actinomycetes</taxon>
        <taxon>Micrococcales</taxon>
        <taxon>Promicromonosporaceae</taxon>
        <taxon>Myceligenerans</taxon>
    </lineage>
</organism>
<dbReference type="EMBL" id="RKQZ01000001">
    <property type="protein sequence ID" value="RPF23433.1"/>
    <property type="molecule type" value="Genomic_DNA"/>
</dbReference>
<reference evidence="8 9" key="1">
    <citation type="submission" date="2018-11" db="EMBL/GenBank/DDBJ databases">
        <title>Sequencing the genomes of 1000 actinobacteria strains.</title>
        <authorList>
            <person name="Klenk H.-P."/>
        </authorList>
    </citation>
    <scope>NUCLEOTIDE SEQUENCE [LARGE SCALE GENOMIC DNA]</scope>
    <source>
        <strain evidence="8 9">DSM 15700</strain>
    </source>
</reference>
<dbReference type="PROSITE" id="PS51900">
    <property type="entry name" value="CB"/>
    <property type="match status" value="1"/>
</dbReference>
<evidence type="ECO:0000313" key="8">
    <source>
        <dbReference type="EMBL" id="RPF23433.1"/>
    </source>
</evidence>
<dbReference type="GO" id="GO:0003677">
    <property type="term" value="F:DNA binding"/>
    <property type="evidence" value="ECO:0007669"/>
    <property type="project" value="UniProtKB-UniRule"/>
</dbReference>
<comment type="caution">
    <text evidence="8">The sequence shown here is derived from an EMBL/GenBank/DDBJ whole genome shotgun (WGS) entry which is preliminary data.</text>
</comment>
<proteinExistence type="inferred from homology"/>
<protein>
    <submittedName>
        <fullName evidence="8">Site-specific recombinase XerD</fullName>
    </submittedName>
</protein>
<dbReference type="SUPFAM" id="SSF56349">
    <property type="entry name" value="DNA breaking-rejoining enzymes"/>
    <property type="match status" value="1"/>
</dbReference>
<dbReference type="CDD" id="cd01189">
    <property type="entry name" value="INT_ICEBs1_C_like"/>
    <property type="match status" value="1"/>
</dbReference>
<dbReference type="InterPro" id="IPR011010">
    <property type="entry name" value="DNA_brk_join_enz"/>
</dbReference>
<dbReference type="GO" id="GO:0015074">
    <property type="term" value="P:DNA integration"/>
    <property type="evidence" value="ECO:0007669"/>
    <property type="project" value="UniProtKB-KW"/>
</dbReference>
<comment type="similarity">
    <text evidence="1">Belongs to the 'phage' integrase family.</text>
</comment>
<dbReference type="Gene3D" id="1.10.443.10">
    <property type="entry name" value="Intergrase catalytic core"/>
    <property type="match status" value="1"/>
</dbReference>
<dbReference type="InterPro" id="IPR044068">
    <property type="entry name" value="CB"/>
</dbReference>